<dbReference type="Pfam" id="PF02458">
    <property type="entry name" value="Transferase"/>
    <property type="match status" value="1"/>
</dbReference>
<protein>
    <submittedName>
        <fullName evidence="2">Uncharacterized protein</fullName>
    </submittedName>
</protein>
<gene>
    <name evidence="2" type="ORF">J1N35_035723</name>
</gene>
<organism evidence="2 3">
    <name type="scientific">Gossypium stocksii</name>
    <dbReference type="NCBI Taxonomy" id="47602"/>
    <lineage>
        <taxon>Eukaryota</taxon>
        <taxon>Viridiplantae</taxon>
        <taxon>Streptophyta</taxon>
        <taxon>Embryophyta</taxon>
        <taxon>Tracheophyta</taxon>
        <taxon>Spermatophyta</taxon>
        <taxon>Magnoliopsida</taxon>
        <taxon>eudicotyledons</taxon>
        <taxon>Gunneridae</taxon>
        <taxon>Pentapetalae</taxon>
        <taxon>rosids</taxon>
        <taxon>malvids</taxon>
        <taxon>Malvales</taxon>
        <taxon>Malvaceae</taxon>
        <taxon>Malvoideae</taxon>
        <taxon>Gossypium</taxon>
    </lineage>
</organism>
<dbReference type="PANTHER" id="PTHR31896:SF43">
    <property type="entry name" value="PROTEIN ENHANCED PSEUDOMONAS SUSCEPTIBILITY 1"/>
    <property type="match status" value="1"/>
</dbReference>
<keyword evidence="3" id="KW-1185">Reference proteome</keyword>
<accession>A0A9D3UUK1</accession>
<dbReference type="InterPro" id="IPR023213">
    <property type="entry name" value="CAT-like_dom_sf"/>
</dbReference>
<name>A0A9D3UUK1_9ROSI</name>
<dbReference type="Proteomes" id="UP000828251">
    <property type="component" value="Unassembled WGS sequence"/>
</dbReference>
<proteinExistence type="predicted"/>
<reference evidence="2 3" key="1">
    <citation type="journal article" date="2021" name="Plant Biotechnol. J.">
        <title>Multi-omics assisted identification of the key and species-specific regulatory components of drought-tolerant mechanisms in Gossypium stocksii.</title>
        <authorList>
            <person name="Yu D."/>
            <person name="Ke L."/>
            <person name="Zhang D."/>
            <person name="Wu Y."/>
            <person name="Sun Y."/>
            <person name="Mei J."/>
            <person name="Sun J."/>
            <person name="Sun Y."/>
        </authorList>
    </citation>
    <scope>NUCLEOTIDE SEQUENCE [LARGE SCALE GENOMIC DNA]</scope>
    <source>
        <strain evidence="3">cv. E1</strain>
        <tissue evidence="2">Leaf</tissue>
    </source>
</reference>
<dbReference type="OrthoDB" id="1862401at2759"/>
<dbReference type="Gene3D" id="3.30.559.10">
    <property type="entry name" value="Chloramphenicol acetyltransferase-like domain"/>
    <property type="match status" value="2"/>
</dbReference>
<dbReference type="GO" id="GO:0016740">
    <property type="term" value="F:transferase activity"/>
    <property type="evidence" value="ECO:0007669"/>
    <property type="project" value="UniProtKB-KW"/>
</dbReference>
<dbReference type="EMBL" id="JAIQCV010000010">
    <property type="protein sequence ID" value="KAH1057658.1"/>
    <property type="molecule type" value="Genomic_DNA"/>
</dbReference>
<evidence type="ECO:0000313" key="3">
    <source>
        <dbReference type="Proteomes" id="UP000828251"/>
    </source>
</evidence>
<dbReference type="InterPro" id="IPR051283">
    <property type="entry name" value="Sec_Metabolite_Acyltrans"/>
</dbReference>
<evidence type="ECO:0000313" key="2">
    <source>
        <dbReference type="EMBL" id="KAH1057658.1"/>
    </source>
</evidence>
<keyword evidence="1" id="KW-0808">Transferase</keyword>
<comment type="caution">
    <text evidence="2">The sequence shown here is derived from an EMBL/GenBank/DDBJ whole genome shotgun (WGS) entry which is preliminary data.</text>
</comment>
<sequence>MTGVEYISSDMVQAVIHKAELSQLRVELTPWDLQLLLLGPVQKGLLFPKPQHENSFINRLKASLSDTLLYFPALSGRLATPEDDDEKVSFFIDCNNTGALFIHAKANGVTISDIIEPVYVPSIVHSFFPLNGVKNIEGVSNPLLGVQVTELVDGIFIGVTANHSVVDGTSFWHFFNSWSAISRGLIHLPKLPVFQRRFFNSINFPIQIPKSQVQNSHDDFTVPLFKERVFHFSKQSILTLKARANAEVGTGTTTTTTPNQMVQISSLQALLSHLWQSIIRNKNLEPNEDTHYCFIIGGRQRLHDLPQEYFGNVIKTQKVTMKVKQLLEQGVGCIALEMNKVIAANTGEDFSKFIETWIASPEVLKISTIQSRTLITSSSPRFDMYGNDFGWGKPIAVRSGSANKCDGKITLYCGAEEGSIDIEACLSPETLNALGNDEEFMDAIITN</sequence>
<dbReference type="AlphaFoldDB" id="A0A9D3UUK1"/>
<dbReference type="PANTHER" id="PTHR31896">
    <property type="entry name" value="FAMILY REGULATORY PROTEIN, PUTATIVE (AFU_ORTHOLOGUE AFUA_3G14730)-RELATED"/>
    <property type="match status" value="1"/>
</dbReference>
<evidence type="ECO:0000256" key="1">
    <source>
        <dbReference type="ARBA" id="ARBA00022679"/>
    </source>
</evidence>